<evidence type="ECO:0000313" key="1">
    <source>
        <dbReference type="EMBL" id="CAG8548368.1"/>
    </source>
</evidence>
<protein>
    <submittedName>
        <fullName evidence="1">17237_t:CDS:1</fullName>
    </submittedName>
</protein>
<proteinExistence type="predicted"/>
<sequence>QLMFTDISLIVWDRFKQIFDQIKTNNNFSLEEMYPSVAMDIRSLGENIKKKIVQGLYERNIKKKNGFLNECKMEPIKRKEGAEILLRAYREHKTNAGAQVTHSVKRPFTELALEH</sequence>
<dbReference type="EMBL" id="CAJVPT010008112">
    <property type="protein sequence ID" value="CAG8548368.1"/>
    <property type="molecule type" value="Genomic_DNA"/>
</dbReference>
<comment type="caution">
    <text evidence="1">The sequence shown here is derived from an EMBL/GenBank/DDBJ whole genome shotgun (WGS) entry which is preliminary data.</text>
</comment>
<gene>
    <name evidence="1" type="ORF">ACOLOM_LOCUS4749</name>
</gene>
<feature type="non-terminal residue" evidence="1">
    <location>
        <position position="1"/>
    </location>
</feature>
<evidence type="ECO:0000313" key="2">
    <source>
        <dbReference type="Proteomes" id="UP000789525"/>
    </source>
</evidence>
<name>A0ACA9LSK2_9GLOM</name>
<reference evidence="1" key="1">
    <citation type="submission" date="2021-06" db="EMBL/GenBank/DDBJ databases">
        <authorList>
            <person name="Kallberg Y."/>
            <person name="Tangrot J."/>
            <person name="Rosling A."/>
        </authorList>
    </citation>
    <scope>NUCLEOTIDE SEQUENCE</scope>
    <source>
        <strain evidence="1">CL356</strain>
    </source>
</reference>
<organism evidence="1 2">
    <name type="scientific">Acaulospora colombiana</name>
    <dbReference type="NCBI Taxonomy" id="27376"/>
    <lineage>
        <taxon>Eukaryota</taxon>
        <taxon>Fungi</taxon>
        <taxon>Fungi incertae sedis</taxon>
        <taxon>Mucoromycota</taxon>
        <taxon>Glomeromycotina</taxon>
        <taxon>Glomeromycetes</taxon>
        <taxon>Diversisporales</taxon>
        <taxon>Acaulosporaceae</taxon>
        <taxon>Acaulospora</taxon>
    </lineage>
</organism>
<keyword evidence="2" id="KW-1185">Reference proteome</keyword>
<dbReference type="Proteomes" id="UP000789525">
    <property type="component" value="Unassembled WGS sequence"/>
</dbReference>
<accession>A0ACA9LSK2</accession>